<evidence type="ECO:0000313" key="6">
    <source>
        <dbReference type="Proteomes" id="UP000306050"/>
    </source>
</evidence>
<keyword evidence="1" id="KW-0808">Transferase</keyword>
<keyword evidence="3" id="KW-0812">Transmembrane</keyword>
<accession>A0A4U7KS28</accession>
<feature type="transmembrane region" description="Helical" evidence="3">
    <location>
        <begin position="130"/>
        <end position="148"/>
    </location>
</feature>
<dbReference type="GO" id="GO:0005794">
    <property type="term" value="C:Golgi apparatus"/>
    <property type="evidence" value="ECO:0007669"/>
    <property type="project" value="TreeGrafter"/>
</dbReference>
<evidence type="ECO:0000259" key="4">
    <source>
        <dbReference type="PROSITE" id="PS50222"/>
    </source>
</evidence>
<sequence length="1064" mass="120146">MQQPQFNDQVCVSMAPDCPHAEAPQAGPSSHADPRDSSSPLTSSRTSFSSATMYDRHDADHTHHNDFYRDQNSWPSASESSETLVGTLFNHHLASLKNKLPSVLAGKGYKKLASDEYPPFSRRIAHRKKFIYGLLLAAIFLGIGGRSLHRAYRAASKANAFCKTADPFCLSLHDDDSLQDASISIPTLPRPEHPVRPEDILPVDLHHKDTFKLAPYAPPLSATNRRQLDTIPSQRFMLDKPECVEAWVAHGEVCQALHGVYRQRPDLTSVDLLYSWVNGSDLRHSSAEWMHAYRPDGRWQEYVEQDLFPSESSSAGLSAPKHRRSLDKAAVDSRFRDHQELRFSMRSAVKHLQGLSTIHIVAPDFSAPYHLQPSASHPSKDDGARFRLFTLKQRRSTQPPFWLDVNKLKDAFLGLPSQLRRVQGLGTDRFTTDEGQMREGQVPQWLSLANTTDVLAGQEAATAVSTSSTSSPRVRLHHDWNAFRDNWLVTEALTADERTQRNDYRRAALPTFNSMAVEAMLGDQPGLHDNFVYSNDDFFFLDDVSSGDVSSPLFGPVLRLDPNLMVDGKQSPKAGTGEWPSLWHTNWLLDQRFGQRRRPYIQHVHKSFSKTLLQETRMGWAHEHSRVALNRFRNGGDNIVSHFLTYYNVIERHREALLWSFFMLKLDEDGDGLVSANELEQTMSQMGLTAEQSASTLAASAERSLTVPVRLTKRTTLKQDTANAALVQSGWPVPLKSRYVFSSQDGYPLAELSSQVIMRRRSEPQMERRVFNAEASKSAKEKRDLGNFYGWPDFVDERKSAPDNNWFNHRFERPACELDLDQCLVKPFAPLLQSGKLEWEQVFKQFAYADGACGDCLIHHLVGQSGQRGLGAFLPAAQRTFQGEMQESARFSNPVPHLPLTSVWNASLSETDAAFEAEQPCFSVSCVLASSGFGRGTPLRLFASQLIQRYAYTIADTPLKFERLETQYNSAETMQRLEQSMKRPSALERFANVVLKQQQQQGQTQGEPSKEAGAWVASQRSVDAERPAFACINDDITTRWVQDVGTEFTSWMGRMWPDKQRWEL</sequence>
<dbReference type="OrthoDB" id="263283at2759"/>
<evidence type="ECO:0000313" key="5">
    <source>
        <dbReference type="EMBL" id="TKY86048.1"/>
    </source>
</evidence>
<dbReference type="GeneID" id="40727768"/>
<proteinExistence type="predicted"/>
<dbReference type="PROSITE" id="PS00018">
    <property type="entry name" value="EF_HAND_1"/>
    <property type="match status" value="1"/>
</dbReference>
<keyword evidence="6" id="KW-1185">Reference proteome</keyword>
<feature type="domain" description="EF-hand" evidence="4">
    <location>
        <begin position="654"/>
        <end position="689"/>
    </location>
</feature>
<dbReference type="PANTHER" id="PTHR24045">
    <property type="match status" value="1"/>
</dbReference>
<dbReference type="PANTHER" id="PTHR24045:SF0">
    <property type="entry name" value="N-ACETYLGLUCOSAMINE-1-PHOSPHOTRANSFERASE SUBUNITS ALPHA_BETA"/>
    <property type="match status" value="1"/>
</dbReference>
<evidence type="ECO:0000256" key="1">
    <source>
        <dbReference type="ARBA" id="ARBA00022679"/>
    </source>
</evidence>
<dbReference type="GO" id="GO:0003976">
    <property type="term" value="F:UDP-N-acetylglucosamine-lysosomal-enzyme N-acetylglucosaminephosphotransferase activity"/>
    <property type="evidence" value="ECO:0007669"/>
    <property type="project" value="TreeGrafter"/>
</dbReference>
<comment type="caution">
    <text evidence="5">The sequence shown here is derived from an EMBL/GenBank/DDBJ whole genome shotgun (WGS) entry which is preliminary data.</text>
</comment>
<dbReference type="InterPro" id="IPR002048">
    <property type="entry name" value="EF_hand_dom"/>
</dbReference>
<feature type="compositionally biased region" description="Low complexity" evidence="2">
    <location>
        <begin position="37"/>
        <end position="50"/>
    </location>
</feature>
<dbReference type="AlphaFoldDB" id="A0A4U7KS28"/>
<feature type="compositionally biased region" description="Polar residues" evidence="2">
    <location>
        <begin position="1"/>
        <end position="10"/>
    </location>
</feature>
<evidence type="ECO:0000256" key="2">
    <source>
        <dbReference type="SAM" id="MobiDB-lite"/>
    </source>
</evidence>
<dbReference type="InterPro" id="IPR047141">
    <property type="entry name" value="Stealth"/>
</dbReference>
<gene>
    <name evidence="5" type="ORF">EX895_004873</name>
</gene>
<dbReference type="InterPro" id="IPR018247">
    <property type="entry name" value="EF_Hand_1_Ca_BS"/>
</dbReference>
<dbReference type="GO" id="GO:0046835">
    <property type="term" value="P:carbohydrate phosphorylation"/>
    <property type="evidence" value="ECO:0007669"/>
    <property type="project" value="TreeGrafter"/>
</dbReference>
<name>A0A4U7KS28_9BASI</name>
<keyword evidence="3" id="KW-1133">Transmembrane helix</keyword>
<dbReference type="PROSITE" id="PS50222">
    <property type="entry name" value="EF_HAND_2"/>
    <property type="match status" value="1"/>
</dbReference>
<dbReference type="RefSeq" id="XP_029738033.1">
    <property type="nucleotide sequence ID" value="XM_029885467.1"/>
</dbReference>
<organism evidence="5 6">
    <name type="scientific">Sporisorium graminicola</name>
    <dbReference type="NCBI Taxonomy" id="280036"/>
    <lineage>
        <taxon>Eukaryota</taxon>
        <taxon>Fungi</taxon>
        <taxon>Dikarya</taxon>
        <taxon>Basidiomycota</taxon>
        <taxon>Ustilaginomycotina</taxon>
        <taxon>Ustilaginomycetes</taxon>
        <taxon>Ustilaginales</taxon>
        <taxon>Ustilaginaceae</taxon>
        <taxon>Sporisorium</taxon>
    </lineage>
</organism>
<keyword evidence="3" id="KW-0472">Membrane</keyword>
<reference evidence="5 6" key="1">
    <citation type="submission" date="2019-05" db="EMBL/GenBank/DDBJ databases">
        <title>Sporisorium graminicola CBS 10092 draft sequencing and annotation.</title>
        <authorList>
            <person name="Solano-Gonzalez S."/>
            <person name="Caddick M.X."/>
            <person name="Darby A."/>
        </authorList>
    </citation>
    <scope>NUCLEOTIDE SEQUENCE [LARGE SCALE GENOMIC DNA]</scope>
    <source>
        <strain evidence="5 6">CBS 10092</strain>
    </source>
</reference>
<dbReference type="KEGG" id="sgra:EX895_004873"/>
<feature type="region of interest" description="Disordered" evidence="2">
    <location>
        <begin position="1"/>
        <end position="50"/>
    </location>
</feature>
<protein>
    <recommendedName>
        <fullName evidence="4">EF-hand domain-containing protein</fullName>
    </recommendedName>
</protein>
<dbReference type="EMBL" id="SRRM01000018">
    <property type="protein sequence ID" value="TKY86048.1"/>
    <property type="molecule type" value="Genomic_DNA"/>
</dbReference>
<evidence type="ECO:0000256" key="3">
    <source>
        <dbReference type="SAM" id="Phobius"/>
    </source>
</evidence>
<dbReference type="GO" id="GO:0005509">
    <property type="term" value="F:calcium ion binding"/>
    <property type="evidence" value="ECO:0007669"/>
    <property type="project" value="InterPro"/>
</dbReference>
<dbReference type="Proteomes" id="UP000306050">
    <property type="component" value="Chromosome SGRAM_5"/>
</dbReference>